<keyword evidence="2" id="KW-1185">Reference proteome</keyword>
<proteinExistence type="predicted"/>
<name>A0ABP0GM83_CLALP</name>
<comment type="caution">
    <text evidence="1">The sequence shown here is derived from an EMBL/GenBank/DDBJ whole genome shotgun (WGS) entry which is preliminary data.</text>
</comment>
<sequence length="81" mass="9126">MLQAPTIKTEFGDSTRAREAVVFLKHVCFPSIRLKHSFIRQPPISVRINILISGLLHETSYSHKHQRNATTTTSLLPNCLG</sequence>
<dbReference type="Proteomes" id="UP001642483">
    <property type="component" value="Unassembled WGS sequence"/>
</dbReference>
<accession>A0ABP0GM83</accession>
<protein>
    <submittedName>
        <fullName evidence="1">Uncharacterized protein</fullName>
    </submittedName>
</protein>
<organism evidence="1 2">
    <name type="scientific">Clavelina lepadiformis</name>
    <name type="common">Light-bulb sea squirt</name>
    <name type="synonym">Ascidia lepadiformis</name>
    <dbReference type="NCBI Taxonomy" id="159417"/>
    <lineage>
        <taxon>Eukaryota</taxon>
        <taxon>Metazoa</taxon>
        <taxon>Chordata</taxon>
        <taxon>Tunicata</taxon>
        <taxon>Ascidiacea</taxon>
        <taxon>Aplousobranchia</taxon>
        <taxon>Clavelinidae</taxon>
        <taxon>Clavelina</taxon>
    </lineage>
</organism>
<reference evidence="1 2" key="1">
    <citation type="submission" date="2024-02" db="EMBL/GenBank/DDBJ databases">
        <authorList>
            <person name="Daric V."/>
            <person name="Darras S."/>
        </authorList>
    </citation>
    <scope>NUCLEOTIDE SEQUENCE [LARGE SCALE GENOMIC DNA]</scope>
</reference>
<evidence type="ECO:0000313" key="2">
    <source>
        <dbReference type="Proteomes" id="UP001642483"/>
    </source>
</evidence>
<gene>
    <name evidence="1" type="ORF">CVLEPA_LOCUS26083</name>
</gene>
<evidence type="ECO:0000313" key="1">
    <source>
        <dbReference type="EMBL" id="CAK8692846.1"/>
    </source>
</evidence>
<dbReference type="EMBL" id="CAWYQH010000130">
    <property type="protein sequence ID" value="CAK8692846.1"/>
    <property type="molecule type" value="Genomic_DNA"/>
</dbReference>